<feature type="compositionally biased region" description="Polar residues" evidence="1">
    <location>
        <begin position="114"/>
        <end position="129"/>
    </location>
</feature>
<evidence type="ECO:0000313" key="2">
    <source>
        <dbReference type="EMBL" id="KAG8623254.1"/>
    </source>
</evidence>
<dbReference type="OrthoDB" id="5377009at2759"/>
<reference evidence="2" key="1">
    <citation type="submission" date="2021-07" db="EMBL/GenBank/DDBJ databases">
        <title>Elsinoe batatas strain:CRI-CJ2 Genome sequencing and assembly.</title>
        <authorList>
            <person name="Huang L."/>
        </authorList>
    </citation>
    <scope>NUCLEOTIDE SEQUENCE</scope>
    <source>
        <strain evidence="2">CRI-CJ2</strain>
    </source>
</reference>
<feature type="compositionally biased region" description="Polar residues" evidence="1">
    <location>
        <begin position="47"/>
        <end position="66"/>
    </location>
</feature>
<accession>A0A8K0KSX9</accession>
<feature type="region of interest" description="Disordered" evidence="1">
    <location>
        <begin position="82"/>
        <end position="206"/>
    </location>
</feature>
<dbReference type="AlphaFoldDB" id="A0A8K0KSX9"/>
<dbReference type="EMBL" id="JAESVG020000010">
    <property type="protein sequence ID" value="KAG8623254.1"/>
    <property type="molecule type" value="Genomic_DNA"/>
</dbReference>
<evidence type="ECO:0000313" key="3">
    <source>
        <dbReference type="Proteomes" id="UP000809789"/>
    </source>
</evidence>
<protein>
    <submittedName>
        <fullName evidence="2">Uncharacterized protein</fullName>
    </submittedName>
</protein>
<comment type="caution">
    <text evidence="2">The sequence shown here is derived from an EMBL/GenBank/DDBJ whole genome shotgun (WGS) entry which is preliminary data.</text>
</comment>
<feature type="region of interest" description="Disordered" evidence="1">
    <location>
        <begin position="47"/>
        <end position="68"/>
    </location>
</feature>
<keyword evidence="3" id="KW-1185">Reference proteome</keyword>
<feature type="compositionally biased region" description="Basic and acidic residues" evidence="1">
    <location>
        <begin position="317"/>
        <end position="332"/>
    </location>
</feature>
<evidence type="ECO:0000256" key="1">
    <source>
        <dbReference type="SAM" id="MobiDB-lite"/>
    </source>
</evidence>
<gene>
    <name evidence="2" type="ORF">KVT40_008230</name>
</gene>
<sequence>MATRSNGLPSIPDHVASPPRYSIQSFNTGVAASSYSSYSDSVTTPISEYGYTSSDIRPGSAKSSAPDSFGSRVFSTLSDAVKKSPNNFSNLSRTASVHTRAKSVADSPGAMLARTTSIRLSGLLNRTPTQKQQKQVEEQDDEMSEPEDMPTYTPTFSGTPRRQSGSAASTPRHNTPSRPSTAQPSRGGRFAWFSTPKAESPAQSHTSSNLAASLELTDPLLSLNIGSSLFPSGPTDPHDPASFNDLLLNATATAERLQSAYRAQAALLKQAQSERDAAAEEKDEAATRAAHLKSQLETFALKAAEQQQAMQDMSEQLSRERQQRVEETAELESLRRWKREADERHDSILEEAKSPTPGQDEDSTPRRRRKGRHSDGLNSDSGFESDAESVSYSVDTASTVSGPMTPAIHHMPSLGMEQHGWDREVEGRLAQKANTTGVWGVVGDLQRENHRLKSRVKELEGAVEGCLEMVG</sequence>
<feature type="region of interest" description="Disordered" evidence="1">
    <location>
        <begin position="306"/>
        <end position="332"/>
    </location>
</feature>
<proteinExistence type="predicted"/>
<feature type="region of interest" description="Disordered" evidence="1">
    <location>
        <begin position="346"/>
        <end position="390"/>
    </location>
</feature>
<feature type="compositionally biased region" description="Polar residues" evidence="1">
    <location>
        <begin position="82"/>
        <end position="97"/>
    </location>
</feature>
<name>A0A8K0KSX9_9PEZI</name>
<feature type="compositionally biased region" description="Acidic residues" evidence="1">
    <location>
        <begin position="138"/>
        <end position="148"/>
    </location>
</feature>
<feature type="region of interest" description="Disordered" evidence="1">
    <location>
        <begin position="1"/>
        <end position="20"/>
    </location>
</feature>
<feature type="compositionally biased region" description="Polar residues" evidence="1">
    <location>
        <begin position="306"/>
        <end position="316"/>
    </location>
</feature>
<dbReference type="Proteomes" id="UP000809789">
    <property type="component" value="Unassembled WGS sequence"/>
</dbReference>
<feature type="compositionally biased region" description="Polar residues" evidence="1">
    <location>
        <begin position="152"/>
        <end position="184"/>
    </location>
</feature>
<feature type="compositionally biased region" description="Polar residues" evidence="1">
    <location>
        <begin position="376"/>
        <end position="390"/>
    </location>
</feature>
<organism evidence="2 3">
    <name type="scientific">Elsinoe batatas</name>
    <dbReference type="NCBI Taxonomy" id="2601811"/>
    <lineage>
        <taxon>Eukaryota</taxon>
        <taxon>Fungi</taxon>
        <taxon>Dikarya</taxon>
        <taxon>Ascomycota</taxon>
        <taxon>Pezizomycotina</taxon>
        <taxon>Dothideomycetes</taxon>
        <taxon>Dothideomycetidae</taxon>
        <taxon>Myriangiales</taxon>
        <taxon>Elsinoaceae</taxon>
        <taxon>Elsinoe</taxon>
    </lineage>
</organism>